<evidence type="ECO:0000256" key="1">
    <source>
        <dbReference type="ARBA" id="ARBA00009342"/>
    </source>
</evidence>
<evidence type="ECO:0000256" key="3">
    <source>
        <dbReference type="ARBA" id="ARBA00023315"/>
    </source>
</evidence>
<dbReference type="InterPro" id="IPR000182">
    <property type="entry name" value="GNAT_dom"/>
</dbReference>
<dbReference type="EMBL" id="KN716215">
    <property type="protein sequence ID" value="KJH50101.1"/>
    <property type="molecule type" value="Genomic_DNA"/>
</dbReference>
<evidence type="ECO:0000256" key="2">
    <source>
        <dbReference type="ARBA" id="ARBA00022679"/>
    </source>
</evidence>
<dbReference type="SUPFAM" id="SSF55729">
    <property type="entry name" value="Acyl-CoA N-acyltransferases (Nat)"/>
    <property type="match status" value="1"/>
</dbReference>
<evidence type="ECO:0000313" key="5">
    <source>
        <dbReference type="EMBL" id="KJH50101.1"/>
    </source>
</evidence>
<sequence length="111" mass="12621">MVGDVNLFISAGRDSGELEVMIAEPDARCKGAGTEAVSLLIYYALEVLQLKHFFVKITEDNATSLHLFEDKLNFKRVSYSEVFKEFTLELSSLQALRLKQFCKATIVHYRI</sequence>
<feature type="domain" description="N-acetyltransferase" evidence="4">
    <location>
        <begin position="2"/>
        <end position="69"/>
    </location>
</feature>
<dbReference type="STRING" id="29172.A0A0D8Y685"/>
<organism evidence="5 6">
    <name type="scientific">Dictyocaulus viviparus</name>
    <name type="common">Bovine lungworm</name>
    <dbReference type="NCBI Taxonomy" id="29172"/>
    <lineage>
        <taxon>Eukaryota</taxon>
        <taxon>Metazoa</taxon>
        <taxon>Ecdysozoa</taxon>
        <taxon>Nematoda</taxon>
        <taxon>Chromadorea</taxon>
        <taxon>Rhabditida</taxon>
        <taxon>Rhabditina</taxon>
        <taxon>Rhabditomorpha</taxon>
        <taxon>Strongyloidea</taxon>
        <taxon>Metastrongylidae</taxon>
        <taxon>Dictyocaulus</taxon>
    </lineage>
</organism>
<keyword evidence="2 5" id="KW-0808">Transferase</keyword>
<reference evidence="5 6" key="1">
    <citation type="submission" date="2013-11" db="EMBL/GenBank/DDBJ databases">
        <title>Draft genome of the bovine lungworm Dictyocaulus viviparus.</title>
        <authorList>
            <person name="Mitreva M."/>
        </authorList>
    </citation>
    <scope>NUCLEOTIDE SEQUENCE [LARGE SCALE GENOMIC DNA]</scope>
    <source>
        <strain evidence="5 6">HannoverDv2000</strain>
    </source>
</reference>
<keyword evidence="6" id="KW-1185">Reference proteome</keyword>
<dbReference type="PANTHER" id="PTHR13256:SF16">
    <property type="entry name" value="ALPHA_BETA-TUBULIN-N-ACETYLTRANSFERASE 9"/>
    <property type="match status" value="1"/>
</dbReference>
<comment type="similarity">
    <text evidence="1">Belongs to the acetyltransferase family. GNAT subfamily.</text>
</comment>
<protein>
    <submittedName>
        <fullName evidence="5">Acetyltransferase, GNAT family</fullName>
    </submittedName>
</protein>
<dbReference type="Proteomes" id="UP000053766">
    <property type="component" value="Unassembled WGS sequence"/>
</dbReference>
<dbReference type="Gene3D" id="3.40.630.30">
    <property type="match status" value="1"/>
</dbReference>
<gene>
    <name evidence="5" type="ORF">DICVIV_03738</name>
</gene>
<dbReference type="InterPro" id="IPR039135">
    <property type="entry name" value="NAT9-like"/>
</dbReference>
<dbReference type="PANTHER" id="PTHR13256">
    <property type="entry name" value="N-ACETYLTRANSFERASE 9"/>
    <property type="match status" value="1"/>
</dbReference>
<dbReference type="Pfam" id="PF13302">
    <property type="entry name" value="Acetyltransf_3"/>
    <property type="match status" value="1"/>
</dbReference>
<evidence type="ECO:0000259" key="4">
    <source>
        <dbReference type="Pfam" id="PF13302"/>
    </source>
</evidence>
<proteinExistence type="inferred from homology"/>
<keyword evidence="3" id="KW-0012">Acyltransferase</keyword>
<dbReference type="AlphaFoldDB" id="A0A0D8Y685"/>
<evidence type="ECO:0000313" key="6">
    <source>
        <dbReference type="Proteomes" id="UP000053766"/>
    </source>
</evidence>
<dbReference type="GO" id="GO:0008080">
    <property type="term" value="F:N-acetyltransferase activity"/>
    <property type="evidence" value="ECO:0007669"/>
    <property type="project" value="InterPro"/>
</dbReference>
<accession>A0A0D8Y685</accession>
<dbReference type="OrthoDB" id="5043642at2759"/>
<dbReference type="InterPro" id="IPR016181">
    <property type="entry name" value="Acyl_CoA_acyltransferase"/>
</dbReference>
<reference evidence="6" key="2">
    <citation type="journal article" date="2016" name="Sci. Rep.">
        <title>Dictyocaulus viviparus genome, variome and transcriptome elucidate lungworm biology and support future intervention.</title>
        <authorList>
            <person name="McNulty S.N."/>
            <person name="Strube C."/>
            <person name="Rosa B.A."/>
            <person name="Martin J.C."/>
            <person name="Tyagi R."/>
            <person name="Choi Y.J."/>
            <person name="Wang Q."/>
            <person name="Hallsworth Pepin K."/>
            <person name="Zhang X."/>
            <person name="Ozersky P."/>
            <person name="Wilson R.K."/>
            <person name="Sternberg P.W."/>
            <person name="Gasser R.B."/>
            <person name="Mitreva M."/>
        </authorList>
    </citation>
    <scope>NUCLEOTIDE SEQUENCE [LARGE SCALE GENOMIC DNA]</scope>
    <source>
        <strain evidence="6">HannoverDv2000</strain>
    </source>
</reference>
<name>A0A0D8Y685_DICVI</name>